<dbReference type="RefSeq" id="XP_049319132.1">
    <property type="nucleotide sequence ID" value="XM_049463175.1"/>
</dbReference>
<reference evidence="5" key="2">
    <citation type="journal article" date="2014" name="Nat. Commun.">
        <title>The cavefish genome reveals candidate genes for eye loss.</title>
        <authorList>
            <person name="McGaugh S.E."/>
            <person name="Gross J.B."/>
            <person name="Aken B."/>
            <person name="Blin M."/>
            <person name="Borowsky R."/>
            <person name="Chalopin D."/>
            <person name="Hinaux H."/>
            <person name="Jeffery W.R."/>
            <person name="Keene A."/>
            <person name="Ma L."/>
            <person name="Minx P."/>
            <person name="Murphy D."/>
            <person name="O'Quin K.E."/>
            <person name="Retaux S."/>
            <person name="Rohner N."/>
            <person name="Searle S.M."/>
            <person name="Stahl B.A."/>
            <person name="Tabin C."/>
            <person name="Volff J.N."/>
            <person name="Yoshizawa M."/>
            <person name="Warren W.C."/>
        </authorList>
    </citation>
    <scope>NUCLEOTIDE SEQUENCE [LARGE SCALE GENOMIC DNA]</scope>
    <source>
        <strain evidence="5">female</strain>
    </source>
</reference>
<dbReference type="KEGG" id="amex:111191769"/>
<dbReference type="Bgee" id="ENSAMXG00000041711">
    <property type="expression patterns" value="Expressed in zone of skin and 10 other cell types or tissues"/>
</dbReference>
<dbReference type="Pfam" id="PF00048">
    <property type="entry name" value="IL8"/>
    <property type="match status" value="1"/>
</dbReference>
<evidence type="ECO:0000256" key="1">
    <source>
        <dbReference type="ARBA" id="ARBA00022514"/>
    </source>
</evidence>
<dbReference type="Ensembl" id="ENSAMXT00000037247.1">
    <property type="protein sequence ID" value="ENSAMXP00000037431.1"/>
    <property type="gene ID" value="ENSAMXG00000041711.1"/>
</dbReference>
<accession>A0A3B1J6A3</accession>
<evidence type="ECO:0000256" key="2">
    <source>
        <dbReference type="SAM" id="SignalP"/>
    </source>
</evidence>
<dbReference type="GO" id="GO:0008009">
    <property type="term" value="F:chemokine activity"/>
    <property type="evidence" value="ECO:0007669"/>
    <property type="project" value="InterPro"/>
</dbReference>
<sequence length="117" mass="12974">MQINAAVMRSLAIMAVIAFTVCTASEEKKVSPCCVAVSRAAVDEPIIDFKFQAKSLPCVRAIIFVTAEKQYCIDPRQSWAREKINELVQRRKNSTMTPTSVSPRLTATISQYSTDSN</sequence>
<protein>
    <submittedName>
        <fullName evidence="4">C-C motif chemokine 5-like</fullName>
    </submittedName>
</protein>
<evidence type="ECO:0000259" key="3">
    <source>
        <dbReference type="Pfam" id="PF00048"/>
    </source>
</evidence>
<organism evidence="4 5">
    <name type="scientific">Astyanax mexicanus</name>
    <name type="common">Blind cave fish</name>
    <name type="synonym">Astyanax fasciatus mexicanus</name>
    <dbReference type="NCBI Taxonomy" id="7994"/>
    <lineage>
        <taxon>Eukaryota</taxon>
        <taxon>Metazoa</taxon>
        <taxon>Chordata</taxon>
        <taxon>Craniata</taxon>
        <taxon>Vertebrata</taxon>
        <taxon>Euteleostomi</taxon>
        <taxon>Actinopterygii</taxon>
        <taxon>Neopterygii</taxon>
        <taxon>Teleostei</taxon>
        <taxon>Ostariophysi</taxon>
        <taxon>Characiformes</taxon>
        <taxon>Characoidei</taxon>
        <taxon>Acestrorhamphidae</taxon>
        <taxon>Acestrorhamphinae</taxon>
        <taxon>Astyanax</taxon>
    </lineage>
</organism>
<dbReference type="InterPro" id="IPR036048">
    <property type="entry name" value="Interleukin_8-like_sf"/>
</dbReference>
<dbReference type="KEGG" id="amex:111191773"/>
<dbReference type="OrthoDB" id="8457630at2759"/>
<dbReference type="InParanoid" id="A0A3B1J6A3"/>
<dbReference type="SUPFAM" id="SSF54117">
    <property type="entry name" value="Interleukin 8-like chemokines"/>
    <property type="match status" value="1"/>
</dbReference>
<dbReference type="Proteomes" id="UP000018467">
    <property type="component" value="Unassembled WGS sequence"/>
</dbReference>
<keyword evidence="5" id="KW-1185">Reference proteome</keyword>
<dbReference type="InterPro" id="IPR001811">
    <property type="entry name" value="Chemokine_IL8-like_dom"/>
</dbReference>
<reference evidence="5" key="1">
    <citation type="submission" date="2013-03" db="EMBL/GenBank/DDBJ databases">
        <authorList>
            <person name="Jeffery W."/>
            <person name="Warren W."/>
            <person name="Wilson R.K."/>
        </authorList>
    </citation>
    <scope>NUCLEOTIDE SEQUENCE</scope>
    <source>
        <strain evidence="5">female</strain>
    </source>
</reference>
<evidence type="ECO:0000313" key="4">
    <source>
        <dbReference type="Ensembl" id="ENSAMXP00000037431.1"/>
    </source>
</evidence>
<dbReference type="AlphaFoldDB" id="A0A3B1J6A3"/>
<dbReference type="GeneID" id="111191769"/>
<reference evidence="4" key="3">
    <citation type="submission" date="2025-08" db="UniProtKB">
        <authorList>
            <consortium name="Ensembl"/>
        </authorList>
    </citation>
    <scope>IDENTIFICATION</scope>
</reference>
<keyword evidence="1" id="KW-0202">Cytokine</keyword>
<dbReference type="Gene3D" id="2.40.50.40">
    <property type="match status" value="1"/>
</dbReference>
<keyword evidence="2" id="KW-0732">Signal</keyword>
<dbReference type="GeneID" id="111191773"/>
<dbReference type="GO" id="GO:0005615">
    <property type="term" value="C:extracellular space"/>
    <property type="evidence" value="ECO:0007669"/>
    <property type="project" value="UniProtKB-KW"/>
</dbReference>
<dbReference type="GO" id="GO:0006955">
    <property type="term" value="P:immune response"/>
    <property type="evidence" value="ECO:0007669"/>
    <property type="project" value="InterPro"/>
</dbReference>
<dbReference type="RefSeq" id="XP_022523377.1">
    <property type="nucleotide sequence ID" value="XM_022667656.2"/>
</dbReference>
<feature type="chain" id="PRO_5017379956" evidence="2">
    <location>
        <begin position="25"/>
        <end position="117"/>
    </location>
</feature>
<evidence type="ECO:0000313" key="5">
    <source>
        <dbReference type="Proteomes" id="UP000018467"/>
    </source>
</evidence>
<proteinExistence type="predicted"/>
<reference evidence="4" key="4">
    <citation type="submission" date="2025-09" db="UniProtKB">
        <authorList>
            <consortium name="Ensembl"/>
        </authorList>
    </citation>
    <scope>IDENTIFICATION</scope>
</reference>
<feature type="domain" description="Chemokine interleukin-8-like" evidence="3">
    <location>
        <begin position="32"/>
        <end position="87"/>
    </location>
</feature>
<dbReference type="GeneTree" id="ENSGT01000000214711"/>
<name>A0A3B1J6A3_ASTMX</name>
<feature type="signal peptide" evidence="2">
    <location>
        <begin position="1"/>
        <end position="24"/>
    </location>
</feature>